<dbReference type="Proteomes" id="UP000243739">
    <property type="component" value="Unassembled WGS sequence"/>
</dbReference>
<organism evidence="2 3">
    <name type="scientific">Vulcanibacillus modesticaldus</name>
    <dbReference type="NCBI Taxonomy" id="337097"/>
    <lineage>
        <taxon>Bacteria</taxon>
        <taxon>Bacillati</taxon>
        <taxon>Bacillota</taxon>
        <taxon>Bacilli</taxon>
        <taxon>Bacillales</taxon>
        <taxon>Bacillaceae</taxon>
        <taxon>Vulcanibacillus</taxon>
    </lineage>
</organism>
<reference evidence="2 3" key="1">
    <citation type="submission" date="2016-09" db="EMBL/GenBank/DDBJ databases">
        <title>Draft genome sequence for the type strain of Vulcanibacillus modesticaldus BR, a strictly anaerobic, moderately thermophilic, and nitrate-reducing bacterium from deep sea-hydrothermal vents of the Mid-Atlantic Ridge.</title>
        <authorList>
            <person name="Abin C.A."/>
            <person name="Hollibaugh J.T."/>
        </authorList>
    </citation>
    <scope>NUCLEOTIDE SEQUENCE [LARGE SCALE GENOMIC DNA]</scope>
    <source>
        <strain evidence="2 3">BR</strain>
    </source>
</reference>
<keyword evidence="1" id="KW-0472">Membrane</keyword>
<feature type="transmembrane region" description="Helical" evidence="1">
    <location>
        <begin position="65"/>
        <end position="82"/>
    </location>
</feature>
<keyword evidence="1" id="KW-1133">Transmembrane helix</keyword>
<dbReference type="STRING" id="337097.BHF71_06560"/>
<dbReference type="AlphaFoldDB" id="A0A1D2YWE4"/>
<feature type="transmembrane region" description="Helical" evidence="1">
    <location>
        <begin position="185"/>
        <end position="212"/>
    </location>
</feature>
<feature type="transmembrane region" description="Helical" evidence="1">
    <location>
        <begin position="145"/>
        <end position="164"/>
    </location>
</feature>
<evidence type="ECO:0000256" key="1">
    <source>
        <dbReference type="SAM" id="Phobius"/>
    </source>
</evidence>
<feature type="transmembrane region" description="Helical" evidence="1">
    <location>
        <begin position="116"/>
        <end position="133"/>
    </location>
</feature>
<name>A0A1D2YWE4_9BACI</name>
<proteinExistence type="predicted"/>
<protein>
    <recommendedName>
        <fullName evidence="4">YwiC-like protein</fullName>
    </recommendedName>
</protein>
<keyword evidence="1" id="KW-0812">Transmembrane</keyword>
<gene>
    <name evidence="2" type="ORF">BHF71_06560</name>
</gene>
<feature type="transmembrane region" description="Helical" evidence="1">
    <location>
        <begin position="88"/>
        <end position="104"/>
    </location>
</feature>
<accession>A0A1D2YWE4</accession>
<sequence>MKIILPKEHGAWAMWIAPFIIGATLSQFKWLHVILFFSIFFLYISISPFLQGIRQPRDRKQMWKYAVTYLVIGTIIGIPVIINHPKLIYLSVAIISLFVNIYYIKIKKERSLLNDLISIMALTSTIFASYKVGTNYVDSSILNKTIVNVWILNILFFFGSALYVKSLVREKDNHSFKIFANLYMLLLPIIGYMVGDIYVGLAFVLSFLRMLYSHRKNNLSIRKIGIIEIINTIWFVVFLILRYYA</sequence>
<keyword evidence="3" id="KW-1185">Reference proteome</keyword>
<evidence type="ECO:0000313" key="3">
    <source>
        <dbReference type="Proteomes" id="UP000243739"/>
    </source>
</evidence>
<evidence type="ECO:0008006" key="4">
    <source>
        <dbReference type="Google" id="ProtNLM"/>
    </source>
</evidence>
<dbReference type="Pfam" id="PF14256">
    <property type="entry name" value="YwiC"/>
    <property type="match status" value="1"/>
</dbReference>
<dbReference type="RefSeq" id="WP_069656077.1">
    <property type="nucleotide sequence ID" value="NZ_MIJF01000009.1"/>
</dbReference>
<comment type="caution">
    <text evidence="2">The sequence shown here is derived from an EMBL/GenBank/DDBJ whole genome shotgun (WGS) entry which is preliminary data.</text>
</comment>
<dbReference type="InterPro" id="IPR025576">
    <property type="entry name" value="YwiC"/>
</dbReference>
<evidence type="ECO:0000313" key="2">
    <source>
        <dbReference type="EMBL" id="OEG00019.1"/>
    </source>
</evidence>
<dbReference type="EMBL" id="MIJF01000009">
    <property type="protein sequence ID" value="OEG00019.1"/>
    <property type="molecule type" value="Genomic_DNA"/>
</dbReference>
<feature type="transmembrane region" description="Helical" evidence="1">
    <location>
        <begin position="12"/>
        <end position="28"/>
    </location>
</feature>
<feature type="transmembrane region" description="Helical" evidence="1">
    <location>
        <begin position="224"/>
        <end position="244"/>
    </location>
</feature>
<feature type="transmembrane region" description="Helical" evidence="1">
    <location>
        <begin position="34"/>
        <end position="53"/>
    </location>
</feature>